<feature type="non-terminal residue" evidence="1">
    <location>
        <position position="314"/>
    </location>
</feature>
<keyword evidence="2" id="KW-1185">Reference proteome</keyword>
<accession>A0A9W7ZTM7</accession>
<evidence type="ECO:0000313" key="1">
    <source>
        <dbReference type="EMBL" id="KAJ1912691.1"/>
    </source>
</evidence>
<protein>
    <submittedName>
        <fullName evidence="1">Uncharacterized protein</fullName>
    </submittedName>
</protein>
<reference evidence="1" key="1">
    <citation type="submission" date="2022-07" db="EMBL/GenBank/DDBJ databases">
        <title>Phylogenomic reconstructions and comparative analyses of Kickxellomycotina fungi.</title>
        <authorList>
            <person name="Reynolds N.K."/>
            <person name="Stajich J.E."/>
            <person name="Barry K."/>
            <person name="Grigoriev I.V."/>
            <person name="Crous P."/>
            <person name="Smith M.E."/>
        </authorList>
    </citation>
    <scope>NUCLEOTIDE SEQUENCE</scope>
    <source>
        <strain evidence="1">NBRC 100468</strain>
    </source>
</reference>
<proteinExistence type="predicted"/>
<sequence>MNTHFNAEKEVYSLLPGEDNNDPGGFGPNLIRDLQAPDQDINNTCDPEYSIQVNNLNPICVFKDKRYFELKPIESLYSWMNTYPVAQVIDYGLQGNIIERIVGHGYAKNYIRMYSVLEVGLNVTYWEGAFPTSYIIHDDKIARLVLSNEFNRRVPVDLSIIFEFYARCQVYLIRLANDGYFQNTLSERKKQDIQYNHKVAEAYVEKYRVFGRLVYCAHKYFYQNFKPQSAHQSNMQQEQEAGSTSEADHHKLAYGRAINYLTFLYFSYAEHNHLNFPKISKGMLFGSTLAPFIEWLENYIAPICSDEEIKAWFD</sequence>
<dbReference type="Proteomes" id="UP001150538">
    <property type="component" value="Unassembled WGS sequence"/>
</dbReference>
<name>A0A9W7ZTM7_9FUNG</name>
<gene>
    <name evidence="1" type="ORF">H4219_005504</name>
</gene>
<dbReference type="AlphaFoldDB" id="A0A9W7ZTM7"/>
<organism evidence="1 2">
    <name type="scientific">Mycoemilia scoparia</name>
    <dbReference type="NCBI Taxonomy" id="417184"/>
    <lineage>
        <taxon>Eukaryota</taxon>
        <taxon>Fungi</taxon>
        <taxon>Fungi incertae sedis</taxon>
        <taxon>Zoopagomycota</taxon>
        <taxon>Kickxellomycotina</taxon>
        <taxon>Kickxellomycetes</taxon>
        <taxon>Kickxellales</taxon>
        <taxon>Kickxellaceae</taxon>
        <taxon>Mycoemilia</taxon>
    </lineage>
</organism>
<dbReference type="EMBL" id="JANBPU010000321">
    <property type="protein sequence ID" value="KAJ1912691.1"/>
    <property type="molecule type" value="Genomic_DNA"/>
</dbReference>
<comment type="caution">
    <text evidence="1">The sequence shown here is derived from an EMBL/GenBank/DDBJ whole genome shotgun (WGS) entry which is preliminary data.</text>
</comment>
<evidence type="ECO:0000313" key="2">
    <source>
        <dbReference type="Proteomes" id="UP001150538"/>
    </source>
</evidence>